<sequence>MPELSLGLTQTYNQRLNSIQPSNIRGFDTQISKIKDIIKLTIGEPDLNTPDHIKDAAKKSIDADDSHYSNQAGKLQLRKAIHNYLFKNYELNYNAEDEIVVTIGATEAIYATFETLLNPGDAVILPTPLFSLYEPIISLLGGKAIDLDTSNNGFKLQPDQLKAVLYKYGDQVKAVLLNYPGNPTGIEYSPDEVKSLADVIQQYNIFAITDEIYCELTYDVKHKSLASFLPEQTIYINGLSKSHAMTGWRVGYVCGPHAFIKKLLMVHAFMVTCPPDVTQIAAYEALKNGLKDPKKMRDIYKCRRDFISEKLTSFGFEMAMPSGAFYVFVKIPDRFGKDDTKFALSLAKQAKVGVIPGSCFGKGGQGYIRLSYAASDENIREAMNRIEQFLNN</sequence>
<dbReference type="InterPro" id="IPR015424">
    <property type="entry name" value="PyrdxlP-dep_Trfase"/>
</dbReference>
<evidence type="ECO:0000256" key="6">
    <source>
        <dbReference type="RuleBase" id="RU000481"/>
    </source>
</evidence>
<comment type="cofactor">
    <cofactor evidence="1 6">
        <name>pyridoxal 5'-phosphate</name>
        <dbReference type="ChEBI" id="CHEBI:597326"/>
    </cofactor>
</comment>
<evidence type="ECO:0000256" key="3">
    <source>
        <dbReference type="ARBA" id="ARBA00022576"/>
    </source>
</evidence>
<dbReference type="PANTHER" id="PTHR46383:SF4">
    <property type="entry name" value="AMINOTRANSFERASE"/>
    <property type="match status" value="1"/>
</dbReference>
<dbReference type="InterPro" id="IPR004839">
    <property type="entry name" value="Aminotransferase_I/II_large"/>
</dbReference>
<dbReference type="CDD" id="cd00609">
    <property type="entry name" value="AAT_like"/>
    <property type="match status" value="1"/>
</dbReference>
<organism evidence="8 9">
    <name type="scientific">Apilactobacillus micheneri</name>
    <dbReference type="NCBI Taxonomy" id="1899430"/>
    <lineage>
        <taxon>Bacteria</taxon>
        <taxon>Bacillati</taxon>
        <taxon>Bacillota</taxon>
        <taxon>Bacilli</taxon>
        <taxon>Lactobacillales</taxon>
        <taxon>Lactobacillaceae</taxon>
        <taxon>Apilactobacillus</taxon>
    </lineage>
</organism>
<dbReference type="InterPro" id="IPR004838">
    <property type="entry name" value="NHTrfase_class1_PyrdxlP-BS"/>
</dbReference>
<evidence type="ECO:0000313" key="8">
    <source>
        <dbReference type="EMBL" id="TPR46102.1"/>
    </source>
</evidence>
<dbReference type="Gene3D" id="3.90.1150.10">
    <property type="entry name" value="Aspartate Aminotransferase, domain 1"/>
    <property type="match status" value="1"/>
</dbReference>
<dbReference type="InterPro" id="IPR015422">
    <property type="entry name" value="PyrdxlP-dep_Trfase_small"/>
</dbReference>
<dbReference type="GO" id="GO:0030170">
    <property type="term" value="F:pyridoxal phosphate binding"/>
    <property type="evidence" value="ECO:0007669"/>
    <property type="project" value="InterPro"/>
</dbReference>
<evidence type="ECO:0000256" key="2">
    <source>
        <dbReference type="ARBA" id="ARBA00007441"/>
    </source>
</evidence>
<dbReference type="PROSITE" id="PS00105">
    <property type="entry name" value="AA_TRANSFER_CLASS_1"/>
    <property type="match status" value="1"/>
</dbReference>
<evidence type="ECO:0000256" key="1">
    <source>
        <dbReference type="ARBA" id="ARBA00001933"/>
    </source>
</evidence>
<proteinExistence type="inferred from homology"/>
<protein>
    <recommendedName>
        <fullName evidence="6">Aminotransferase</fullName>
        <ecNumber evidence="6">2.6.1.-</ecNumber>
    </recommendedName>
</protein>
<gene>
    <name evidence="8" type="ORF">DY130_00890</name>
</gene>
<dbReference type="EMBL" id="QUBG01000001">
    <property type="protein sequence ID" value="TPR46102.1"/>
    <property type="molecule type" value="Genomic_DNA"/>
</dbReference>
<keyword evidence="5" id="KW-0663">Pyridoxal phosphate</keyword>
<dbReference type="GeneID" id="58107680"/>
<keyword evidence="4 6" id="KW-0808">Transferase</keyword>
<dbReference type="GO" id="GO:0008483">
    <property type="term" value="F:transaminase activity"/>
    <property type="evidence" value="ECO:0007669"/>
    <property type="project" value="UniProtKB-KW"/>
</dbReference>
<dbReference type="Pfam" id="PF00155">
    <property type="entry name" value="Aminotran_1_2"/>
    <property type="match status" value="1"/>
</dbReference>
<dbReference type="PANTHER" id="PTHR46383">
    <property type="entry name" value="ASPARTATE AMINOTRANSFERASE"/>
    <property type="match status" value="1"/>
</dbReference>
<dbReference type="EC" id="2.6.1.-" evidence="6"/>
<evidence type="ECO:0000259" key="7">
    <source>
        <dbReference type="Pfam" id="PF00155"/>
    </source>
</evidence>
<keyword evidence="3 6" id="KW-0032">Aminotransferase</keyword>
<dbReference type="AlphaFoldDB" id="A0A9Q8IPV8"/>
<feature type="domain" description="Aminotransferase class I/classII large" evidence="7">
    <location>
        <begin position="35"/>
        <end position="386"/>
    </location>
</feature>
<dbReference type="SUPFAM" id="SSF53383">
    <property type="entry name" value="PLP-dependent transferases"/>
    <property type="match status" value="1"/>
</dbReference>
<evidence type="ECO:0000313" key="9">
    <source>
        <dbReference type="Proteomes" id="UP000784700"/>
    </source>
</evidence>
<dbReference type="GO" id="GO:0006520">
    <property type="term" value="P:amino acid metabolic process"/>
    <property type="evidence" value="ECO:0007669"/>
    <property type="project" value="InterPro"/>
</dbReference>
<reference evidence="8" key="1">
    <citation type="submission" date="2018-08" db="EMBL/GenBank/DDBJ databases">
        <title>Comparative genomics of wild bee and flower associated Lactobacillus reveals potential adaptation to the bee host.</title>
        <authorList>
            <person name="Vuong H.Q."/>
            <person name="Mcfrederick Q.S."/>
        </authorList>
    </citation>
    <scope>NUCLEOTIDE SEQUENCE</scope>
    <source>
        <strain evidence="8">HV_63</strain>
    </source>
</reference>
<dbReference type="Proteomes" id="UP000784700">
    <property type="component" value="Unassembled WGS sequence"/>
</dbReference>
<comment type="similarity">
    <text evidence="2 6">Belongs to the class-I pyridoxal-phosphate-dependent aminotransferase family.</text>
</comment>
<dbReference type="Gene3D" id="3.40.640.10">
    <property type="entry name" value="Type I PLP-dependent aspartate aminotransferase-like (Major domain)"/>
    <property type="match status" value="1"/>
</dbReference>
<evidence type="ECO:0000256" key="4">
    <source>
        <dbReference type="ARBA" id="ARBA00022679"/>
    </source>
</evidence>
<dbReference type="InterPro" id="IPR050596">
    <property type="entry name" value="AspAT/PAT-like"/>
</dbReference>
<evidence type="ECO:0000256" key="5">
    <source>
        <dbReference type="ARBA" id="ARBA00022898"/>
    </source>
</evidence>
<name>A0A9Q8IPV8_9LACO</name>
<dbReference type="InterPro" id="IPR015421">
    <property type="entry name" value="PyrdxlP-dep_Trfase_major"/>
</dbReference>
<dbReference type="RefSeq" id="WP_140923643.1">
    <property type="nucleotide sequence ID" value="NZ_QUBF01000001.1"/>
</dbReference>
<comment type="caution">
    <text evidence="8">The sequence shown here is derived from an EMBL/GenBank/DDBJ whole genome shotgun (WGS) entry which is preliminary data.</text>
</comment>
<accession>A0A9Q8IPV8</accession>